<dbReference type="EMBL" id="GFAC01005178">
    <property type="protein sequence ID" value="JAT94010.1"/>
    <property type="molecule type" value="mRNA"/>
</dbReference>
<accession>A0A1E1X415</accession>
<name>A0A1E1X415_9ACAR</name>
<feature type="region of interest" description="Disordered" evidence="1">
    <location>
        <begin position="58"/>
        <end position="82"/>
    </location>
</feature>
<feature type="non-terminal residue" evidence="2">
    <location>
        <position position="1"/>
    </location>
</feature>
<feature type="compositionally biased region" description="Low complexity" evidence="1">
    <location>
        <begin position="790"/>
        <end position="806"/>
    </location>
</feature>
<protein>
    <submittedName>
        <fullName evidence="2">Putative nuclear pore membrane protein</fullName>
    </submittedName>
</protein>
<feature type="compositionally biased region" description="Basic and acidic residues" evidence="1">
    <location>
        <begin position="376"/>
        <end position="402"/>
    </location>
</feature>
<evidence type="ECO:0000313" key="2">
    <source>
        <dbReference type="EMBL" id="JAT94010.1"/>
    </source>
</evidence>
<dbReference type="AlphaFoldDB" id="A0A1E1X415"/>
<organism evidence="2">
    <name type="scientific">Amblyomma aureolatum</name>
    <dbReference type="NCBI Taxonomy" id="187763"/>
    <lineage>
        <taxon>Eukaryota</taxon>
        <taxon>Metazoa</taxon>
        <taxon>Ecdysozoa</taxon>
        <taxon>Arthropoda</taxon>
        <taxon>Chelicerata</taxon>
        <taxon>Arachnida</taxon>
        <taxon>Acari</taxon>
        <taxon>Parasitiformes</taxon>
        <taxon>Ixodida</taxon>
        <taxon>Ixodoidea</taxon>
        <taxon>Ixodidae</taxon>
        <taxon>Amblyomminae</taxon>
        <taxon>Amblyomma</taxon>
    </lineage>
</organism>
<feature type="region of interest" description="Disordered" evidence="1">
    <location>
        <begin position="355"/>
        <end position="432"/>
    </location>
</feature>
<evidence type="ECO:0000256" key="1">
    <source>
        <dbReference type="SAM" id="MobiDB-lite"/>
    </source>
</evidence>
<feature type="region of interest" description="Disordered" evidence="1">
    <location>
        <begin position="1136"/>
        <end position="1161"/>
    </location>
</feature>
<feature type="compositionally biased region" description="Polar residues" evidence="1">
    <location>
        <begin position="67"/>
        <end position="80"/>
    </location>
</feature>
<feature type="compositionally biased region" description="Low complexity" evidence="1">
    <location>
        <begin position="816"/>
        <end position="831"/>
    </location>
</feature>
<feature type="compositionally biased region" description="Basic residues" evidence="1">
    <location>
        <begin position="1151"/>
        <end position="1161"/>
    </location>
</feature>
<feature type="region of interest" description="Disordered" evidence="1">
    <location>
        <begin position="786"/>
        <end position="831"/>
    </location>
</feature>
<sequence>CVCVLCVIYFLDLLTLFVSTAFAIVWTGVNYYLHRRDEDFRHRLSILGLIKRDKSKHNSTPRAAYTKTATPTSVTPSRAGSGSYGYPRLIPGNKFDTPSRILGNSGVDNAVNSFASPVLMSKTAFLTRSCQSTFTPDHGRKPHLDWVPAATRRHPIQQEKYSVGSYPTVCLNKSPLPLAKPFASPELISPVKVKLLPLSTPVVQSSTFGPAAASNEVDKQDPCSTESVIQALKERRKRAAAAAYHDCLDPAGGSPNPVQSSKRARRESLCLPLPPFTPVVTSVGGFGPPFLGSPSKNMAVRSPVPSTLVSTSPEMAFKRGRLASSSSPPSSLAKRHRNNAIAISYCSSRGILLQRNSQSQKRKAVAPDSSPASKQTKTDDRISKGDDEESIEKNEDSTKENDAPPSAQVSAETSESDSAEASRLRNRVKPLEWSPTPKKRLVYPEHMATLKEHENDQALDKERLNRLLGGLQDVSSNSSVTETPVTTAEVAVHTTLANTASLPTFGIPSSPTVSNAAPIQGSTTNTVSVISSPVMSVSSSTASDKPTTILAPPANSASTLFASSVPAGSPTTAALKPQLCAGYFNLATTSAPNATSSQTVVAQSTPALTATTTPSATSNSLLGTLVKFTSPSTAATSTTATLALPALSQSPVVSSSLSSTTPFSLPQTSALALPTPSALGASPAAAAKPAQIVGGGFVFSGPSLGGNVKAPSTSSVPTFGTVAASQALPALRANDTTAAVTSAAPSSLPGSTLFQFGSNAQVAKPNTSLGFLPTVTTSSTEPFKFGSNGAGPAAPAASSAGPPSSGLLKFGATAPSSQTTTQMSSSSSLTGSSSNMFTFGGSAAMQKPTAIASPPTFGSAAMQSPAGTSAGLATQPSSGGFAFGSNTSVSSTTAQKDGFSFGKANITASSSAGSGTLFKFGAQAPQQQQQSTPAAPLSSATTSASLLSGTPFTFGTPASKQGMPTVPQTFAFGAPTTTVAAATGNAPFAFGGASATAVTPTPFAFGAATTTTATTPAPFSFGVGTASAAPAFPQSSATSPLFPSAAAMGGQASVAQPGGFQFGAVATNGLSNGISSNTAATQPSAAAPQGLFKFGAANTTPAVPAFNFNASQCGASATPKPAFNFGAPAATNSLFSIGSGAASTHSDRPLSRPRSKRITKK</sequence>
<reference evidence="2" key="1">
    <citation type="journal article" date="2017" name="Front. Cell. Infect. Microbiol.">
        <title>The Distinct Transcriptional Response of the Midgut of Amblyomma sculptum and Amblyomma aureolatum Ticks to Rickettsia rickettsii Correlates to Their Differences in Susceptibility to Infection.</title>
        <authorList>
            <person name="Martins L.A."/>
            <person name="Galletti M.F.B.M."/>
            <person name="Ribeiro J.M."/>
            <person name="Fujita A."/>
            <person name="Costa F.B."/>
            <person name="Labruna M.B."/>
            <person name="Daffre S."/>
            <person name="Fogaca A.C."/>
        </authorList>
    </citation>
    <scope>NUCLEOTIDE SEQUENCE</scope>
</reference>
<proteinExistence type="evidence at transcript level"/>